<dbReference type="OrthoDB" id="4580974at2759"/>
<dbReference type="GO" id="GO:0007189">
    <property type="term" value="P:adenylate cyclase-activating G protein-coupled receptor signaling pathway"/>
    <property type="evidence" value="ECO:0007669"/>
    <property type="project" value="TreeGrafter"/>
</dbReference>
<evidence type="ECO:0000256" key="2">
    <source>
        <dbReference type="ARBA" id="ARBA00022692"/>
    </source>
</evidence>
<keyword evidence="8" id="KW-1185">Reference proteome</keyword>
<gene>
    <name evidence="7" type="ORF">SEMRO_6_G005300.1</name>
</gene>
<feature type="transmembrane region" description="Helical" evidence="6">
    <location>
        <begin position="269"/>
        <end position="294"/>
    </location>
</feature>
<feature type="transmembrane region" description="Helical" evidence="6">
    <location>
        <begin position="195"/>
        <end position="221"/>
    </location>
</feature>
<dbReference type="GO" id="GO:0004930">
    <property type="term" value="F:G protein-coupled receptor activity"/>
    <property type="evidence" value="ECO:0007669"/>
    <property type="project" value="TreeGrafter"/>
</dbReference>
<name>A0A9N8D975_9STRA</name>
<dbReference type="PANTHER" id="PTHR23112">
    <property type="entry name" value="G PROTEIN-COUPLED RECEPTOR 157-RELATED"/>
    <property type="match status" value="1"/>
</dbReference>
<dbReference type="SUPFAM" id="SSF81321">
    <property type="entry name" value="Family A G protein-coupled receptor-like"/>
    <property type="match status" value="1"/>
</dbReference>
<keyword evidence="4 6" id="KW-0472">Membrane</keyword>
<dbReference type="PANTHER" id="PTHR23112:SF0">
    <property type="entry name" value="TRANSMEMBRANE PROTEIN 116"/>
    <property type="match status" value="1"/>
</dbReference>
<reference evidence="7" key="1">
    <citation type="submission" date="2020-06" db="EMBL/GenBank/DDBJ databases">
        <authorList>
            <consortium name="Plant Systems Biology data submission"/>
        </authorList>
    </citation>
    <scope>NUCLEOTIDE SEQUENCE</scope>
    <source>
        <strain evidence="7">D6</strain>
    </source>
</reference>
<feature type="transmembrane region" description="Helical" evidence="6">
    <location>
        <begin position="52"/>
        <end position="74"/>
    </location>
</feature>
<sequence>MSSSIPPFEVMDDGPYIVLVVLGTISSVLSLLGSSCVIFLSFRERHKVMHRLMLALSVSDWFSSIASLFMPYAIPSFLGLPGAIGNYDTCTVFGFFLMTFILVGCLYNAYLSLYFYLVVVRNWRERDFTLAPEAVAHAVGVLVPLAVNVVAAVTESINPSPLINNVCIYATFPWGCSESDDMICTRSDRETVVDIVFFGSIWLFVFSMVGFVSTFCVWYTVRLTVQRSSAYRFQSSSIRQSQNQNRQSQNNNNNNNATDDRLVQVRTQAILYSLAYLNTAFWPLMGALFSSHFFQTSEQIQERKLLPVFYALQLFYWALYPLQGFLNFFIYTRLMVRRWRRVEPDQSIFWIYKQILTTRQSDGMSSTVRHNTNTKSRSNNNSNISRPLAPAKNSCPLPEVTTDADNEQSAFAIE</sequence>
<feature type="transmembrane region" description="Helical" evidence="6">
    <location>
        <begin position="314"/>
        <end position="331"/>
    </location>
</feature>
<dbReference type="AlphaFoldDB" id="A0A9N8D975"/>
<dbReference type="EMBL" id="CAICTM010000006">
    <property type="protein sequence ID" value="CAB9496559.1"/>
    <property type="molecule type" value="Genomic_DNA"/>
</dbReference>
<keyword evidence="3 6" id="KW-1133">Transmembrane helix</keyword>
<accession>A0A9N8D975</accession>
<evidence type="ECO:0000313" key="8">
    <source>
        <dbReference type="Proteomes" id="UP001153069"/>
    </source>
</evidence>
<keyword evidence="2 6" id="KW-0812">Transmembrane</keyword>
<dbReference type="Proteomes" id="UP001153069">
    <property type="component" value="Unassembled WGS sequence"/>
</dbReference>
<evidence type="ECO:0000256" key="5">
    <source>
        <dbReference type="SAM" id="MobiDB-lite"/>
    </source>
</evidence>
<feature type="transmembrane region" description="Helical" evidence="6">
    <location>
        <begin position="130"/>
        <end position="153"/>
    </location>
</feature>
<feature type="compositionally biased region" description="Low complexity" evidence="5">
    <location>
        <begin position="236"/>
        <end position="256"/>
    </location>
</feature>
<feature type="transmembrane region" description="Helical" evidence="6">
    <location>
        <begin position="16"/>
        <end position="40"/>
    </location>
</feature>
<evidence type="ECO:0008006" key="9">
    <source>
        <dbReference type="Google" id="ProtNLM"/>
    </source>
</evidence>
<evidence type="ECO:0000256" key="6">
    <source>
        <dbReference type="SAM" id="Phobius"/>
    </source>
</evidence>
<dbReference type="Gene3D" id="1.20.1070.10">
    <property type="entry name" value="Rhodopsin 7-helix transmembrane proteins"/>
    <property type="match status" value="1"/>
</dbReference>
<organism evidence="7 8">
    <name type="scientific">Seminavis robusta</name>
    <dbReference type="NCBI Taxonomy" id="568900"/>
    <lineage>
        <taxon>Eukaryota</taxon>
        <taxon>Sar</taxon>
        <taxon>Stramenopiles</taxon>
        <taxon>Ochrophyta</taxon>
        <taxon>Bacillariophyta</taxon>
        <taxon>Bacillariophyceae</taxon>
        <taxon>Bacillariophycidae</taxon>
        <taxon>Naviculales</taxon>
        <taxon>Naviculaceae</taxon>
        <taxon>Seminavis</taxon>
    </lineage>
</organism>
<evidence type="ECO:0000313" key="7">
    <source>
        <dbReference type="EMBL" id="CAB9496559.1"/>
    </source>
</evidence>
<feature type="region of interest" description="Disordered" evidence="5">
    <location>
        <begin position="363"/>
        <end position="405"/>
    </location>
</feature>
<evidence type="ECO:0000256" key="1">
    <source>
        <dbReference type="ARBA" id="ARBA00004141"/>
    </source>
</evidence>
<feature type="transmembrane region" description="Helical" evidence="6">
    <location>
        <begin position="94"/>
        <end position="118"/>
    </location>
</feature>
<proteinExistence type="predicted"/>
<evidence type="ECO:0000256" key="3">
    <source>
        <dbReference type="ARBA" id="ARBA00022989"/>
    </source>
</evidence>
<comment type="caution">
    <text evidence="7">The sequence shown here is derived from an EMBL/GenBank/DDBJ whole genome shotgun (WGS) entry which is preliminary data.</text>
</comment>
<feature type="region of interest" description="Disordered" evidence="5">
    <location>
        <begin position="236"/>
        <end position="258"/>
    </location>
</feature>
<feature type="compositionally biased region" description="Low complexity" evidence="5">
    <location>
        <begin position="371"/>
        <end position="386"/>
    </location>
</feature>
<protein>
    <recommendedName>
        <fullName evidence="9">G-protein coupled receptors family 1 profile domain-containing protein</fullName>
    </recommendedName>
</protein>
<dbReference type="GO" id="GO:0005886">
    <property type="term" value="C:plasma membrane"/>
    <property type="evidence" value="ECO:0007669"/>
    <property type="project" value="TreeGrafter"/>
</dbReference>
<comment type="subcellular location">
    <subcellularLocation>
        <location evidence="1">Membrane</location>
        <topology evidence="1">Multi-pass membrane protein</topology>
    </subcellularLocation>
</comment>
<evidence type="ECO:0000256" key="4">
    <source>
        <dbReference type="ARBA" id="ARBA00023136"/>
    </source>
</evidence>